<dbReference type="GO" id="GO:0006979">
    <property type="term" value="P:response to oxidative stress"/>
    <property type="evidence" value="ECO:0007669"/>
    <property type="project" value="InterPro"/>
</dbReference>
<dbReference type="PROSITE" id="PS51352">
    <property type="entry name" value="THIOREDOXIN_2"/>
    <property type="match status" value="1"/>
</dbReference>
<feature type="domain" description="Thioredoxin" evidence="4">
    <location>
        <begin position="46"/>
        <end position="129"/>
    </location>
</feature>
<dbReference type="CDD" id="cd02966">
    <property type="entry name" value="TlpA_like_family"/>
    <property type="match status" value="1"/>
</dbReference>
<evidence type="ECO:0000256" key="1">
    <source>
        <dbReference type="ARBA" id="ARBA00006926"/>
    </source>
</evidence>
<evidence type="ECO:0000256" key="3">
    <source>
        <dbReference type="ARBA" id="ARBA00023002"/>
    </source>
</evidence>
<accession>A0A382PVB5</accession>
<dbReference type="PROSITE" id="PS51355">
    <property type="entry name" value="GLUTATHIONE_PEROXID_3"/>
    <property type="match status" value="1"/>
</dbReference>
<sequence length="129" mass="14157">MKWRWMAAVGASLALAFLTFPVFPAEMLSASVWSEADAVDTAACDPDARPANLDFTLQDMNGDDVDLASYRGKVILFNFWATWCGPCKVEIPSFVELQNEYGDQGLAVLGLSVDDPIEKLKPFADEYGV</sequence>
<comment type="similarity">
    <text evidence="1">Belongs to the glutathione peroxidase family.</text>
</comment>
<organism evidence="5">
    <name type="scientific">marine metagenome</name>
    <dbReference type="NCBI Taxonomy" id="408172"/>
    <lineage>
        <taxon>unclassified sequences</taxon>
        <taxon>metagenomes</taxon>
        <taxon>ecological metagenomes</taxon>
    </lineage>
</organism>
<dbReference type="InterPro" id="IPR000866">
    <property type="entry name" value="AhpC/TSA"/>
</dbReference>
<keyword evidence="3" id="KW-0560">Oxidoreductase</keyword>
<keyword evidence="2" id="KW-0575">Peroxidase</keyword>
<dbReference type="PANTHER" id="PTHR42852">
    <property type="entry name" value="THIOL:DISULFIDE INTERCHANGE PROTEIN DSBE"/>
    <property type="match status" value="1"/>
</dbReference>
<feature type="non-terminal residue" evidence="5">
    <location>
        <position position="129"/>
    </location>
</feature>
<dbReference type="InterPro" id="IPR000889">
    <property type="entry name" value="Glutathione_peroxidase"/>
</dbReference>
<dbReference type="InterPro" id="IPR013766">
    <property type="entry name" value="Thioredoxin_domain"/>
</dbReference>
<name>A0A382PVB5_9ZZZZ</name>
<dbReference type="InterPro" id="IPR036249">
    <property type="entry name" value="Thioredoxin-like_sf"/>
</dbReference>
<evidence type="ECO:0000313" key="5">
    <source>
        <dbReference type="EMBL" id="SVC76740.1"/>
    </source>
</evidence>
<proteinExistence type="inferred from homology"/>
<dbReference type="SUPFAM" id="SSF52833">
    <property type="entry name" value="Thioredoxin-like"/>
    <property type="match status" value="1"/>
</dbReference>
<dbReference type="Gene3D" id="3.40.30.10">
    <property type="entry name" value="Glutaredoxin"/>
    <property type="match status" value="1"/>
</dbReference>
<reference evidence="5" key="1">
    <citation type="submission" date="2018-05" db="EMBL/GenBank/DDBJ databases">
        <authorList>
            <person name="Lanie J.A."/>
            <person name="Ng W.-L."/>
            <person name="Kazmierczak K.M."/>
            <person name="Andrzejewski T.M."/>
            <person name="Davidsen T.M."/>
            <person name="Wayne K.J."/>
            <person name="Tettelin H."/>
            <person name="Glass J.I."/>
            <person name="Rusch D."/>
            <person name="Podicherti R."/>
            <person name="Tsui H.-C.T."/>
            <person name="Winkler M.E."/>
        </authorList>
    </citation>
    <scope>NUCLEOTIDE SEQUENCE</scope>
</reference>
<dbReference type="PANTHER" id="PTHR42852:SF13">
    <property type="entry name" value="PROTEIN DIPZ"/>
    <property type="match status" value="1"/>
</dbReference>
<dbReference type="AlphaFoldDB" id="A0A382PVB5"/>
<gene>
    <name evidence="5" type="ORF">METZ01_LOCUS329594</name>
</gene>
<dbReference type="InterPro" id="IPR050553">
    <property type="entry name" value="Thioredoxin_ResA/DsbE_sf"/>
</dbReference>
<evidence type="ECO:0000256" key="2">
    <source>
        <dbReference type="ARBA" id="ARBA00022559"/>
    </source>
</evidence>
<dbReference type="Pfam" id="PF00578">
    <property type="entry name" value="AhpC-TSA"/>
    <property type="match status" value="1"/>
</dbReference>
<dbReference type="EMBL" id="UINC01109729">
    <property type="protein sequence ID" value="SVC76740.1"/>
    <property type="molecule type" value="Genomic_DNA"/>
</dbReference>
<evidence type="ECO:0000259" key="4">
    <source>
        <dbReference type="PROSITE" id="PS51352"/>
    </source>
</evidence>
<dbReference type="GO" id="GO:0004601">
    <property type="term" value="F:peroxidase activity"/>
    <property type="evidence" value="ECO:0007669"/>
    <property type="project" value="UniProtKB-KW"/>
</dbReference>
<protein>
    <recommendedName>
        <fullName evidence="4">Thioredoxin domain-containing protein</fullName>
    </recommendedName>
</protein>